<evidence type="ECO:0000313" key="2">
    <source>
        <dbReference type="Proteomes" id="UP000183971"/>
    </source>
</evidence>
<organism evidence="1 2">
    <name type="scientific">Fusarium proliferatum (strain ET1)</name>
    <name type="common">Orchid endophyte fungus</name>
    <dbReference type="NCBI Taxonomy" id="1227346"/>
    <lineage>
        <taxon>Eukaryota</taxon>
        <taxon>Fungi</taxon>
        <taxon>Dikarya</taxon>
        <taxon>Ascomycota</taxon>
        <taxon>Pezizomycotina</taxon>
        <taxon>Sordariomycetes</taxon>
        <taxon>Hypocreomycetidae</taxon>
        <taxon>Hypocreales</taxon>
        <taxon>Nectriaceae</taxon>
        <taxon>Fusarium</taxon>
        <taxon>Fusarium fujikuroi species complex</taxon>
    </lineage>
</organism>
<keyword evidence="2" id="KW-1185">Reference proteome</keyword>
<dbReference type="VEuPathDB" id="FungiDB:FPRO_16110"/>
<reference evidence="2" key="1">
    <citation type="journal article" date="2016" name="Genome Biol. Evol.">
        <title>Comparative 'omics' of the Fusarium fujikuroi species complex highlights differences in genetic potential and metabolite synthesis.</title>
        <authorList>
            <person name="Niehaus E.-M."/>
            <person name="Muensterkoetter M."/>
            <person name="Proctor R.H."/>
            <person name="Brown D.W."/>
            <person name="Sharon A."/>
            <person name="Idan Y."/>
            <person name="Oren-Young L."/>
            <person name="Sieber C.M."/>
            <person name="Novak O."/>
            <person name="Pencik A."/>
            <person name="Tarkowska D."/>
            <person name="Hromadova K."/>
            <person name="Freeman S."/>
            <person name="Maymon M."/>
            <person name="Elazar M."/>
            <person name="Youssef S.A."/>
            <person name="El-Shabrawy E.S.M."/>
            <person name="Shalaby A.B.A."/>
            <person name="Houterman P."/>
            <person name="Brock N.L."/>
            <person name="Burkhardt I."/>
            <person name="Tsavkelova E.A."/>
            <person name="Dickschat J.S."/>
            <person name="Galuszka P."/>
            <person name="Gueldener U."/>
            <person name="Tudzynski B."/>
        </authorList>
    </citation>
    <scope>NUCLEOTIDE SEQUENCE [LARGE SCALE GENOMIC DNA]</scope>
    <source>
        <strain evidence="2">ET1</strain>
    </source>
</reference>
<dbReference type="Proteomes" id="UP000183971">
    <property type="component" value="Unassembled WGS sequence"/>
</dbReference>
<proteinExistence type="predicted"/>
<evidence type="ECO:0000313" key="1">
    <source>
        <dbReference type="EMBL" id="CZR49905.1"/>
    </source>
</evidence>
<gene>
    <name evidence="1" type="ORF">FPRO_16110</name>
</gene>
<sequence>MNISEMLAKSCSRGLAEETQIEERPELGLGVFESNREELVLRRGDLEGWLLLGVEVNRAGGPVIVPVVFRVETPLELLLLQPGLDPVHDRPYTDERADLGDVLVDRIVVDVELVYDGEHTNKNVFCVWDGSRRFVEVLLTKLEIIAKLLAVSKSLVVLADIHAV</sequence>
<name>A0A1L7WBB0_FUSPR</name>
<dbReference type="RefSeq" id="XP_031090399.1">
    <property type="nucleotide sequence ID" value="XM_031225218.1"/>
</dbReference>
<protein>
    <submittedName>
        <fullName evidence="1">Uncharacterized protein</fullName>
    </submittedName>
</protein>
<dbReference type="AlphaFoldDB" id="A0A1L7WBB0"/>
<dbReference type="GeneID" id="42060965"/>
<comment type="caution">
    <text evidence="1">The sequence shown here is derived from an EMBL/GenBank/DDBJ whole genome shotgun (WGS) entry which is preliminary data.</text>
</comment>
<dbReference type="EMBL" id="FJOF01000021">
    <property type="protein sequence ID" value="CZR49905.1"/>
    <property type="molecule type" value="Genomic_DNA"/>
</dbReference>
<accession>A0A1L7WBB0</accession>